<dbReference type="Gene3D" id="3.40.50.1820">
    <property type="entry name" value="alpha/beta hydrolase"/>
    <property type="match status" value="1"/>
</dbReference>
<comment type="caution">
    <text evidence="2">The sequence shown here is derived from an EMBL/GenBank/DDBJ whole genome shotgun (WGS) entry which is preliminary data.</text>
</comment>
<gene>
    <name evidence="2" type="ORF">CDQ92_06740</name>
</gene>
<evidence type="ECO:0000259" key="1">
    <source>
        <dbReference type="Pfam" id="PF12697"/>
    </source>
</evidence>
<protein>
    <submittedName>
        <fullName evidence="2">Alpha/beta hydrolase</fullName>
    </submittedName>
</protein>
<sequence>MCVGAPRGARARPARPFLADSRAGCGGIRRSVAAAIEAGRQFGRLRDATCPGRLTTAQAEALRLSPDSPTLDEGPGWFASALAVAPERGTCEVSGTAIETLAWGERGKPGLLFLHGNGGHADWWRFIAPFFASDWRVGAISWSGMGRSGWRKSYPPEVHLAELLAGAEATGLFEGTVRPSIVAHSFGSAIALKVAANPDGARFGRLIVADNGARPPREDPFDNRKPWTNPGYTSLDEGAARFRLRPEQRCDNDYLLAFIARRSLVLRDDRWHWCFDPDADRSRGVPFSGHSGDVIAAAQCPLDFLWGDRSSLVPDEVMAATRAVAPPGTRFVTIPDAGHHLMLDQPLAFVTAVRALLGAGG</sequence>
<accession>A0A246JX19</accession>
<dbReference type="AlphaFoldDB" id="A0A246JX19"/>
<organism evidence="2 3">
    <name type="scientific">Sphingopyxis bauzanensis</name>
    <dbReference type="NCBI Taxonomy" id="651663"/>
    <lineage>
        <taxon>Bacteria</taxon>
        <taxon>Pseudomonadati</taxon>
        <taxon>Pseudomonadota</taxon>
        <taxon>Alphaproteobacteria</taxon>
        <taxon>Sphingomonadales</taxon>
        <taxon>Sphingomonadaceae</taxon>
        <taxon>Sphingopyxis</taxon>
    </lineage>
</organism>
<dbReference type="SUPFAM" id="SSF53474">
    <property type="entry name" value="alpha/beta-Hydrolases"/>
    <property type="match status" value="1"/>
</dbReference>
<name>A0A246JX19_9SPHN</name>
<keyword evidence="2" id="KW-0378">Hydrolase</keyword>
<dbReference type="GO" id="GO:0016787">
    <property type="term" value="F:hydrolase activity"/>
    <property type="evidence" value="ECO:0007669"/>
    <property type="project" value="UniProtKB-KW"/>
</dbReference>
<proteinExistence type="predicted"/>
<dbReference type="Pfam" id="PF12697">
    <property type="entry name" value="Abhydrolase_6"/>
    <property type="match status" value="1"/>
</dbReference>
<dbReference type="InterPro" id="IPR000073">
    <property type="entry name" value="AB_hydrolase_1"/>
</dbReference>
<dbReference type="EMBL" id="NISK01000002">
    <property type="protein sequence ID" value="OWQ97588.1"/>
    <property type="molecule type" value="Genomic_DNA"/>
</dbReference>
<keyword evidence="3" id="KW-1185">Reference proteome</keyword>
<dbReference type="InterPro" id="IPR050228">
    <property type="entry name" value="Carboxylesterase_BioH"/>
</dbReference>
<dbReference type="Proteomes" id="UP000197361">
    <property type="component" value="Unassembled WGS sequence"/>
</dbReference>
<dbReference type="InterPro" id="IPR029058">
    <property type="entry name" value="AB_hydrolase_fold"/>
</dbReference>
<feature type="domain" description="AB hydrolase-1" evidence="1">
    <location>
        <begin position="111"/>
        <end position="350"/>
    </location>
</feature>
<dbReference type="PANTHER" id="PTHR43194">
    <property type="entry name" value="HYDROLASE ALPHA/BETA FOLD FAMILY"/>
    <property type="match status" value="1"/>
</dbReference>
<evidence type="ECO:0000313" key="3">
    <source>
        <dbReference type="Proteomes" id="UP000197361"/>
    </source>
</evidence>
<reference evidence="2 3" key="1">
    <citation type="journal article" date="2010" name="Int. J. Syst. Evol. Microbiol.">
        <title>Sphingopyxis bauzanensis sp. nov., a psychrophilic bacterium isolated from soil.</title>
        <authorList>
            <person name="Zhang D.C."/>
            <person name="Liu H.C."/>
            <person name="Xin Y.H."/>
            <person name="Zhou Y.G."/>
            <person name="Schinner F."/>
            <person name="Margesin R."/>
        </authorList>
    </citation>
    <scope>NUCLEOTIDE SEQUENCE [LARGE SCALE GENOMIC DNA]</scope>
    <source>
        <strain evidence="2 3">DSM 22271</strain>
    </source>
</reference>
<dbReference type="PANTHER" id="PTHR43194:SF2">
    <property type="entry name" value="PEROXISOMAL MEMBRANE PROTEIN LPX1"/>
    <property type="match status" value="1"/>
</dbReference>
<evidence type="ECO:0000313" key="2">
    <source>
        <dbReference type="EMBL" id="OWQ97588.1"/>
    </source>
</evidence>